<reference evidence="2" key="1">
    <citation type="submission" date="2023-10" db="EMBL/GenBank/DDBJ databases">
        <title>Genome assemblies of two species of porcelain crab, Petrolisthes cinctipes and Petrolisthes manimaculis (Anomura: Porcellanidae).</title>
        <authorList>
            <person name="Angst P."/>
        </authorList>
    </citation>
    <scope>NUCLEOTIDE SEQUENCE</scope>
    <source>
        <strain evidence="2">PB745_01</strain>
        <tissue evidence="2">Gill</tissue>
    </source>
</reference>
<dbReference type="EMBL" id="JAWQEG010000405">
    <property type="protein sequence ID" value="KAK3890632.1"/>
    <property type="molecule type" value="Genomic_DNA"/>
</dbReference>
<evidence type="ECO:0000313" key="2">
    <source>
        <dbReference type="EMBL" id="KAK3890632.1"/>
    </source>
</evidence>
<comment type="caution">
    <text evidence="2">The sequence shown here is derived from an EMBL/GenBank/DDBJ whole genome shotgun (WGS) entry which is preliminary data.</text>
</comment>
<keyword evidence="3" id="KW-1185">Reference proteome</keyword>
<proteinExistence type="predicted"/>
<accession>A0AAE1L0K8</accession>
<evidence type="ECO:0000313" key="3">
    <source>
        <dbReference type="Proteomes" id="UP001286313"/>
    </source>
</evidence>
<name>A0AAE1L0K8_PETCI</name>
<dbReference type="Proteomes" id="UP001286313">
    <property type="component" value="Unassembled WGS sequence"/>
</dbReference>
<dbReference type="InterPro" id="IPR049012">
    <property type="entry name" value="Mutator_transp_dom"/>
</dbReference>
<dbReference type="AlphaFoldDB" id="A0AAE1L0K8"/>
<organism evidence="2 3">
    <name type="scientific">Petrolisthes cinctipes</name>
    <name type="common">Flat porcelain crab</name>
    <dbReference type="NCBI Taxonomy" id="88211"/>
    <lineage>
        <taxon>Eukaryota</taxon>
        <taxon>Metazoa</taxon>
        <taxon>Ecdysozoa</taxon>
        <taxon>Arthropoda</taxon>
        <taxon>Crustacea</taxon>
        <taxon>Multicrustacea</taxon>
        <taxon>Malacostraca</taxon>
        <taxon>Eumalacostraca</taxon>
        <taxon>Eucarida</taxon>
        <taxon>Decapoda</taxon>
        <taxon>Pleocyemata</taxon>
        <taxon>Anomura</taxon>
        <taxon>Galatheoidea</taxon>
        <taxon>Porcellanidae</taxon>
        <taxon>Petrolisthes</taxon>
    </lineage>
</organism>
<feature type="domain" description="Mutator-like transposase" evidence="1">
    <location>
        <begin position="19"/>
        <end position="134"/>
    </location>
</feature>
<protein>
    <recommendedName>
        <fullName evidence="1">Mutator-like transposase domain-containing protein</fullName>
    </recommendedName>
</protein>
<sequence>MWIQCSAKDAGYAEPKAFSSTTYAKYAKFINEKSIEMVKNIDAPAAVVEFYATELNRKPDENGILDIDVSDGSWHTPGHKSLLGTGAIIDVHTGLVLDYENLSKFCTKCNIKNAELKKNDNYRGTIRDMEDRTCFRV</sequence>
<evidence type="ECO:0000259" key="1">
    <source>
        <dbReference type="Pfam" id="PF20700"/>
    </source>
</evidence>
<gene>
    <name evidence="2" type="ORF">Pcinc_005428</name>
</gene>
<dbReference type="Pfam" id="PF20700">
    <property type="entry name" value="Mutator"/>
    <property type="match status" value="1"/>
</dbReference>